<sequence>MFIETIPGYGYDIEKLSDTSVQLGGCTYRVDNADDFIQFYAGWALLPTHMSRAQYEAACATYGIEAAPDNRVGRGWGDFDIKTYFSTAEKRQQYGIPLSLNQRRAFAINSEREQAAPSVPVIVPVDTPTPKMSGQLWEKCRCGAEPVYMPLHLCEKCWPKS</sequence>
<reference evidence="1" key="1">
    <citation type="submission" date="2022-08" db="EMBL/GenBank/DDBJ databases">
        <title>A global survey of hypervirulent Aeromonas hydrophila identified this emerging pathogen in farmed fish in the lower Mekong River basin.</title>
        <authorList>
            <person name="Xu T."/>
            <person name="Rasmussen-Ivey C.R."/>
            <person name="Moen F.S."/>
            <person name="Fernandez Bravo A."/>
            <person name="Lamy B."/>
            <person name="Beaz-Hidalgo R."/>
            <person name="Khan C.D."/>
            <person name="Castro Escarpulli G."/>
            <person name="Yasin I.S.M."/>
            <person name="Figueras M.J."/>
            <person name="Azzam Sayuti M."/>
            <person name="Karim M.M."/>
            <person name="Alam K.M."/>
            <person name="Le T.T.T."/>
            <person name="Thao N.H.P."/>
            <person name="Addo S."/>
            <person name="Duodu S."/>
            <person name="Ali S."/>
            <person name="Mey S."/>
            <person name="Somony T."/>
            <person name="Liles M.R."/>
        </authorList>
    </citation>
    <scope>NUCLEOTIDE SEQUENCE</scope>
    <source>
        <strain evidence="1">0.14</strain>
    </source>
</reference>
<evidence type="ECO:0000313" key="2">
    <source>
        <dbReference type="Proteomes" id="UP001204061"/>
    </source>
</evidence>
<proteinExistence type="predicted"/>
<organism evidence="1 2">
    <name type="scientific">Aeromonas veronii</name>
    <dbReference type="NCBI Taxonomy" id="654"/>
    <lineage>
        <taxon>Bacteria</taxon>
        <taxon>Pseudomonadati</taxon>
        <taxon>Pseudomonadota</taxon>
        <taxon>Gammaproteobacteria</taxon>
        <taxon>Aeromonadales</taxon>
        <taxon>Aeromonadaceae</taxon>
        <taxon>Aeromonas</taxon>
    </lineage>
</organism>
<protein>
    <submittedName>
        <fullName evidence="1">Uncharacterized protein</fullName>
    </submittedName>
</protein>
<dbReference type="Proteomes" id="UP001204061">
    <property type="component" value="Unassembled WGS sequence"/>
</dbReference>
<comment type="caution">
    <text evidence="1">The sequence shown here is derived from an EMBL/GenBank/DDBJ whole genome shotgun (WGS) entry which is preliminary data.</text>
</comment>
<dbReference type="RefSeq" id="WP_257725978.1">
    <property type="nucleotide sequence ID" value="NZ_JANLFC010000079.1"/>
</dbReference>
<evidence type="ECO:0000313" key="1">
    <source>
        <dbReference type="EMBL" id="MCR4450739.1"/>
    </source>
</evidence>
<accession>A0AAW5MIM5</accession>
<name>A0AAW5MIM5_AERVE</name>
<dbReference type="EMBL" id="JANLFC010000079">
    <property type="protein sequence ID" value="MCR4450739.1"/>
    <property type="molecule type" value="Genomic_DNA"/>
</dbReference>
<gene>
    <name evidence="1" type="ORF">NS965_20350</name>
</gene>
<dbReference type="AlphaFoldDB" id="A0AAW5MIM5"/>